<dbReference type="eggNOG" id="ENOG5033544">
    <property type="taxonomic scope" value="Bacteria"/>
</dbReference>
<feature type="region of interest" description="Disordered" evidence="1">
    <location>
        <begin position="27"/>
        <end position="77"/>
    </location>
</feature>
<dbReference type="STRING" id="871963.Desdi_0213"/>
<dbReference type="OrthoDB" id="1809443at2"/>
<dbReference type="PROSITE" id="PS51257">
    <property type="entry name" value="PROKAR_LIPOPROTEIN"/>
    <property type="match status" value="1"/>
</dbReference>
<accession>L0F3K9</accession>
<dbReference type="AlphaFoldDB" id="L0F3K9"/>
<keyword evidence="2" id="KW-0732">Signal</keyword>
<protein>
    <recommendedName>
        <fullName evidence="5">DUF4412 domain-containing protein</fullName>
    </recommendedName>
</protein>
<feature type="chain" id="PRO_5003941848" description="DUF4412 domain-containing protein" evidence="2">
    <location>
        <begin position="29"/>
        <end position="244"/>
    </location>
</feature>
<name>L0F3K9_DESDL</name>
<evidence type="ECO:0008006" key="5">
    <source>
        <dbReference type="Google" id="ProtNLM"/>
    </source>
</evidence>
<evidence type="ECO:0000313" key="3">
    <source>
        <dbReference type="EMBL" id="AGA67767.1"/>
    </source>
</evidence>
<evidence type="ECO:0000313" key="4">
    <source>
        <dbReference type="Proteomes" id="UP000010797"/>
    </source>
</evidence>
<dbReference type="HOGENOM" id="CLU_1136605_0_0_9"/>
<dbReference type="RefSeq" id="WP_015260774.1">
    <property type="nucleotide sequence ID" value="NC_019903.1"/>
</dbReference>
<dbReference type="EMBL" id="CP003344">
    <property type="protein sequence ID" value="AGA67767.1"/>
    <property type="molecule type" value="Genomic_DNA"/>
</dbReference>
<evidence type="ECO:0000256" key="2">
    <source>
        <dbReference type="SAM" id="SignalP"/>
    </source>
</evidence>
<dbReference type="Proteomes" id="UP000010797">
    <property type="component" value="Chromosome"/>
</dbReference>
<organism evidence="3 4">
    <name type="scientific">Desulfitobacterium dichloroeliminans (strain LMG P-21439 / DCA1)</name>
    <dbReference type="NCBI Taxonomy" id="871963"/>
    <lineage>
        <taxon>Bacteria</taxon>
        <taxon>Bacillati</taxon>
        <taxon>Bacillota</taxon>
        <taxon>Clostridia</taxon>
        <taxon>Eubacteriales</taxon>
        <taxon>Desulfitobacteriaceae</taxon>
        <taxon>Desulfitobacterium</taxon>
    </lineage>
</organism>
<reference evidence="4" key="1">
    <citation type="submission" date="2012-02" db="EMBL/GenBank/DDBJ databases">
        <title>Complete sequence of Desulfitobacterium dichloroeliminans LMG P-21439.</title>
        <authorList>
            <person name="Lucas S."/>
            <person name="Han J."/>
            <person name="Lapidus A."/>
            <person name="Cheng J.-F."/>
            <person name="Goodwin L."/>
            <person name="Pitluck S."/>
            <person name="Peters L."/>
            <person name="Ovchinnikova G."/>
            <person name="Teshima H."/>
            <person name="Detter J.C."/>
            <person name="Han C."/>
            <person name="Tapia R."/>
            <person name="Land M."/>
            <person name="Hauser L."/>
            <person name="Kyrpides N."/>
            <person name="Ivanova N."/>
            <person name="Pagani I."/>
            <person name="Kruse T."/>
            <person name="de Vos W.M."/>
            <person name="Boon N."/>
            <person name="Smidt H."/>
            <person name="Woyke T."/>
        </authorList>
    </citation>
    <scope>NUCLEOTIDE SEQUENCE [LARGE SCALE GENOMIC DNA]</scope>
    <source>
        <strain evidence="4">LMG P-21439 / DCA1</strain>
    </source>
</reference>
<keyword evidence="4" id="KW-1185">Reference proteome</keyword>
<gene>
    <name evidence="3" type="ordered locus">Desdi_0213</name>
</gene>
<feature type="signal peptide" evidence="2">
    <location>
        <begin position="1"/>
        <end position="28"/>
    </location>
</feature>
<sequence length="244" mass="27176">MKRKTFSWLLTLSLVLCLILSGCGGSQDATKPADQGSAVQQDSSPPATPPVTEGNDTPEPSDPKETVDEPSSLSDEIGDRLAKTYTDMMASDKYFMKYRMTTDGESIETEMAYMGDDLATRTLVNGVESRMIIKDNKVYMIDPVEKIIMIINSDDYEQEEEIDYAGLAYVGEGKGDFLGETFHYEEYSADGGTTKYFFDGKKLVGIESSYEDMNIAMEVLELSKKIPADLFEIPQDYEQQNLGE</sequence>
<evidence type="ECO:0000256" key="1">
    <source>
        <dbReference type="SAM" id="MobiDB-lite"/>
    </source>
</evidence>
<dbReference type="KEGG" id="ddl:Desdi_0213"/>
<proteinExistence type="predicted"/>